<evidence type="ECO:0000259" key="5">
    <source>
        <dbReference type="Pfam" id="PF01494"/>
    </source>
</evidence>
<dbReference type="GO" id="GO:0004497">
    <property type="term" value="F:monooxygenase activity"/>
    <property type="evidence" value="ECO:0007669"/>
    <property type="project" value="UniProtKB-KW"/>
</dbReference>
<reference evidence="6 7" key="1">
    <citation type="submission" date="2019-02" db="EMBL/GenBank/DDBJ databases">
        <title>Genomic Encyclopedia of Type Strains, Phase IV (KMG-IV): sequencing the most valuable type-strain genomes for metagenomic binning, comparative biology and taxonomic classification.</title>
        <authorList>
            <person name="Goeker M."/>
        </authorList>
    </citation>
    <scope>NUCLEOTIDE SEQUENCE [LARGE SCALE GENOMIC DNA]</scope>
    <source>
        <strain evidence="6 7">DSM 101727</strain>
    </source>
</reference>
<feature type="domain" description="FAD-binding" evidence="5">
    <location>
        <begin position="308"/>
        <end position="371"/>
    </location>
</feature>
<name>A0A4Q7L5X4_9PSEU</name>
<dbReference type="GO" id="GO:0071949">
    <property type="term" value="F:FAD binding"/>
    <property type="evidence" value="ECO:0007669"/>
    <property type="project" value="InterPro"/>
</dbReference>
<keyword evidence="3" id="KW-0560">Oxidoreductase</keyword>
<dbReference type="InterPro" id="IPR002938">
    <property type="entry name" value="FAD-bd"/>
</dbReference>
<dbReference type="SUPFAM" id="SSF51905">
    <property type="entry name" value="FAD/NAD(P)-binding domain"/>
    <property type="match status" value="1"/>
</dbReference>
<keyword evidence="1" id="KW-0285">Flavoprotein</keyword>
<feature type="domain" description="FAD-binding" evidence="5">
    <location>
        <begin position="3"/>
        <end position="164"/>
    </location>
</feature>
<dbReference type="PRINTS" id="PR00420">
    <property type="entry name" value="RNGMNOXGNASE"/>
</dbReference>
<evidence type="ECO:0000256" key="3">
    <source>
        <dbReference type="ARBA" id="ARBA00023002"/>
    </source>
</evidence>
<dbReference type="PANTHER" id="PTHR47178">
    <property type="entry name" value="MONOOXYGENASE, FAD-BINDING"/>
    <property type="match status" value="1"/>
</dbReference>
<comment type="caution">
    <text evidence="6">The sequence shown here is derived from an EMBL/GenBank/DDBJ whole genome shotgun (WGS) entry which is preliminary data.</text>
</comment>
<keyword evidence="4" id="KW-0503">Monooxygenase</keyword>
<accession>A0A4Q7L5X4</accession>
<dbReference type="Proteomes" id="UP000294257">
    <property type="component" value="Unassembled WGS sequence"/>
</dbReference>
<dbReference type="EMBL" id="SGWQ01000001">
    <property type="protein sequence ID" value="RZS45059.1"/>
    <property type="molecule type" value="Genomic_DNA"/>
</dbReference>
<dbReference type="OrthoDB" id="3322136at2"/>
<protein>
    <submittedName>
        <fullName evidence="6">2-polyprenyl-6-methoxyphenol hydroxylase-like FAD-dependent oxidoreductase</fullName>
    </submittedName>
</protein>
<evidence type="ECO:0000256" key="2">
    <source>
        <dbReference type="ARBA" id="ARBA00022827"/>
    </source>
</evidence>
<dbReference type="AlphaFoldDB" id="A0A4Q7L5X4"/>
<dbReference type="Pfam" id="PF01494">
    <property type="entry name" value="FAD_binding_3"/>
    <property type="match status" value="2"/>
</dbReference>
<proteinExistence type="predicted"/>
<organism evidence="6 7">
    <name type="scientific">Herbihabitans rhizosphaerae</name>
    <dbReference type="NCBI Taxonomy" id="1872711"/>
    <lineage>
        <taxon>Bacteria</taxon>
        <taxon>Bacillati</taxon>
        <taxon>Actinomycetota</taxon>
        <taxon>Actinomycetes</taxon>
        <taxon>Pseudonocardiales</taxon>
        <taxon>Pseudonocardiaceae</taxon>
        <taxon>Herbihabitans</taxon>
    </lineage>
</organism>
<evidence type="ECO:0000256" key="1">
    <source>
        <dbReference type="ARBA" id="ARBA00022630"/>
    </source>
</evidence>
<keyword evidence="2" id="KW-0274">FAD</keyword>
<dbReference type="Gene3D" id="3.50.50.60">
    <property type="entry name" value="FAD/NAD(P)-binding domain"/>
    <property type="match status" value="1"/>
</dbReference>
<evidence type="ECO:0000256" key="4">
    <source>
        <dbReference type="ARBA" id="ARBA00023033"/>
    </source>
</evidence>
<evidence type="ECO:0000313" key="7">
    <source>
        <dbReference type="Proteomes" id="UP000294257"/>
    </source>
</evidence>
<evidence type="ECO:0000313" key="6">
    <source>
        <dbReference type="EMBL" id="RZS45059.1"/>
    </source>
</evidence>
<keyword evidence="7" id="KW-1185">Reference proteome</keyword>
<dbReference type="PANTHER" id="PTHR47178:SF6">
    <property type="entry name" value="FAD-BINDING DOMAIN-CONTAINING PROTEIN"/>
    <property type="match status" value="1"/>
</dbReference>
<sequence length="413" mass="43624">MRIIISGAGVGGLATAQGLLAAGHEVVVLERGELQQAGPSGYRLRLDSRAMTVLARLLPASLFTALLASGSGRAVNQRLTYLDQRLRPLGSTREGDRDVLTIGRGPLLRLLAHGIADHVREHRETRSFQITPDHVSITTTDGQTETGDVVIVAEGAHSPLRRQLLGDTGGRVLDAGMVSGRVPGRAADLGLTGIADALRHGYALATGRGGFGMFLSAHDPVTGPAVDPTVAGPIQPDLEDPYLIWALLGPTGRLPGTDAGQSVLRAAVEDLTRAWHPDIAHLPRLTDPVSLRRVALYAAPPVPAWPTTAVTLLGDAVHVVPPTGGIGASTAIRDAGHLVDALTGIGDRPALLNALHQYEQTMRDYADDIVTGSIAPLRWQHRLRHPLVYTAVTATRATTFALTGRSLPLPSRN</sequence>
<gene>
    <name evidence="6" type="ORF">EV193_101943</name>
</gene>
<dbReference type="InterPro" id="IPR036188">
    <property type="entry name" value="FAD/NAD-bd_sf"/>
</dbReference>
<dbReference type="RefSeq" id="WP_130342647.1">
    <property type="nucleotide sequence ID" value="NZ_SGWQ01000001.1"/>
</dbReference>